<reference evidence="2 3" key="1">
    <citation type="submission" date="2017-03" db="EMBL/GenBank/DDBJ databases">
        <authorList>
            <person name="Afonso C.L."/>
            <person name="Miller P.J."/>
            <person name="Scott M.A."/>
            <person name="Spackman E."/>
            <person name="Goraichik I."/>
            <person name="Dimitrov K.M."/>
            <person name="Suarez D.L."/>
            <person name="Swayne D.E."/>
        </authorList>
    </citation>
    <scope>NUCLEOTIDE SEQUENCE [LARGE SCALE GENOMIC DNA]</scope>
    <source>
        <strain evidence="2 3">CECT 7751</strain>
    </source>
</reference>
<evidence type="ECO:0000313" key="2">
    <source>
        <dbReference type="EMBL" id="SLN41578.1"/>
    </source>
</evidence>
<dbReference type="RefSeq" id="WP_085887775.1">
    <property type="nucleotide sequence ID" value="NZ_FWFN01000003.1"/>
</dbReference>
<evidence type="ECO:0000256" key="1">
    <source>
        <dbReference type="SAM" id="Phobius"/>
    </source>
</evidence>
<organism evidence="2 3">
    <name type="scientific">Pseudooceanicola marinus</name>
    <dbReference type="NCBI Taxonomy" id="396013"/>
    <lineage>
        <taxon>Bacteria</taxon>
        <taxon>Pseudomonadati</taxon>
        <taxon>Pseudomonadota</taxon>
        <taxon>Alphaproteobacteria</taxon>
        <taxon>Rhodobacterales</taxon>
        <taxon>Paracoccaceae</taxon>
        <taxon>Pseudooceanicola</taxon>
    </lineage>
</organism>
<sequence>MRRLAAILYSLISTMLASSFVVLVLVNGGQSLWPLLLAAGAGFVLAAPLAWGIARRIAGDD</sequence>
<accession>A0A1X6Z682</accession>
<dbReference type="Proteomes" id="UP000193963">
    <property type="component" value="Unassembled WGS sequence"/>
</dbReference>
<keyword evidence="1" id="KW-0472">Membrane</keyword>
<keyword evidence="1" id="KW-1133">Transmembrane helix</keyword>
<evidence type="ECO:0008006" key="4">
    <source>
        <dbReference type="Google" id="ProtNLM"/>
    </source>
</evidence>
<name>A0A1X6Z682_9RHOB</name>
<gene>
    <name evidence="2" type="ORF">PSM7751_01916</name>
</gene>
<keyword evidence="3" id="KW-1185">Reference proteome</keyword>
<feature type="transmembrane region" description="Helical" evidence="1">
    <location>
        <begin position="32"/>
        <end position="54"/>
    </location>
</feature>
<dbReference type="EMBL" id="FWFN01000003">
    <property type="protein sequence ID" value="SLN41578.1"/>
    <property type="molecule type" value="Genomic_DNA"/>
</dbReference>
<keyword evidence="1" id="KW-0812">Transmembrane</keyword>
<protein>
    <recommendedName>
        <fullName evidence="4">CTP synthetase</fullName>
    </recommendedName>
</protein>
<feature type="transmembrane region" description="Helical" evidence="1">
    <location>
        <begin position="7"/>
        <end position="26"/>
    </location>
</feature>
<proteinExistence type="predicted"/>
<dbReference type="AlphaFoldDB" id="A0A1X6Z682"/>
<evidence type="ECO:0000313" key="3">
    <source>
        <dbReference type="Proteomes" id="UP000193963"/>
    </source>
</evidence>